<dbReference type="Proteomes" id="UP001162131">
    <property type="component" value="Unassembled WGS sequence"/>
</dbReference>
<keyword evidence="3" id="KW-1185">Reference proteome</keyword>
<keyword evidence="1" id="KW-1133">Transmembrane helix</keyword>
<comment type="caution">
    <text evidence="2">The sequence shown here is derived from an EMBL/GenBank/DDBJ whole genome shotgun (WGS) entry which is preliminary data.</text>
</comment>
<name>A0AAU9J1N3_9CILI</name>
<feature type="transmembrane region" description="Helical" evidence="1">
    <location>
        <begin position="70"/>
        <end position="90"/>
    </location>
</feature>
<evidence type="ECO:0000256" key="1">
    <source>
        <dbReference type="SAM" id="Phobius"/>
    </source>
</evidence>
<sequence>MNILKKLYNTRLLAHFLITVEILVEHAQVMSFLKSAPDPTDNLWNSDAVDAFDGLKKIALRFDDDAFMGIYITSIAIVGATFILYLILATKVHKWNKGQDTWGTLAIWFVEHIIYGIGFVPIISQYVAPQYCNLYSELKSYTSLDCWKTDQMAMLEFGFIFTGIALFMAGVVAPVLKSERNGIEKRWGNESYFPGMYKLYVIGVAFLLAPVGVPYAGIIVTIFIILYLFFFECYKSLHVASMRMSVLWGSLWVFICAESLKESTSRGSDMLAGWIPFLVFGYIIMPLKALIVKRELKVLPIEK</sequence>
<protein>
    <submittedName>
        <fullName evidence="2">Uncharacterized protein</fullName>
    </submittedName>
</protein>
<organism evidence="2 3">
    <name type="scientific">Blepharisma stoltei</name>
    <dbReference type="NCBI Taxonomy" id="1481888"/>
    <lineage>
        <taxon>Eukaryota</taxon>
        <taxon>Sar</taxon>
        <taxon>Alveolata</taxon>
        <taxon>Ciliophora</taxon>
        <taxon>Postciliodesmatophora</taxon>
        <taxon>Heterotrichea</taxon>
        <taxon>Heterotrichida</taxon>
        <taxon>Blepharismidae</taxon>
        <taxon>Blepharisma</taxon>
    </lineage>
</organism>
<accession>A0AAU9J1N3</accession>
<feature type="transmembrane region" description="Helical" evidence="1">
    <location>
        <begin position="197"/>
        <end position="230"/>
    </location>
</feature>
<feature type="transmembrane region" description="Helical" evidence="1">
    <location>
        <begin position="102"/>
        <end position="128"/>
    </location>
</feature>
<evidence type="ECO:0000313" key="2">
    <source>
        <dbReference type="EMBL" id="CAG9317432.1"/>
    </source>
</evidence>
<gene>
    <name evidence="2" type="ORF">BSTOLATCC_MIC18679</name>
</gene>
<keyword evidence="1" id="KW-0812">Transmembrane</keyword>
<keyword evidence="1" id="KW-0472">Membrane</keyword>
<proteinExistence type="predicted"/>
<feature type="transmembrane region" description="Helical" evidence="1">
    <location>
        <begin position="157"/>
        <end position="176"/>
    </location>
</feature>
<feature type="transmembrane region" description="Helical" evidence="1">
    <location>
        <begin position="272"/>
        <end position="291"/>
    </location>
</feature>
<evidence type="ECO:0000313" key="3">
    <source>
        <dbReference type="Proteomes" id="UP001162131"/>
    </source>
</evidence>
<dbReference type="AlphaFoldDB" id="A0AAU9J1N3"/>
<reference evidence="2" key="1">
    <citation type="submission" date="2021-09" db="EMBL/GenBank/DDBJ databases">
        <authorList>
            <consortium name="AG Swart"/>
            <person name="Singh M."/>
            <person name="Singh A."/>
            <person name="Seah K."/>
            <person name="Emmerich C."/>
        </authorList>
    </citation>
    <scope>NUCLEOTIDE SEQUENCE</scope>
    <source>
        <strain evidence="2">ATCC30299</strain>
    </source>
</reference>
<dbReference type="EMBL" id="CAJZBQ010000018">
    <property type="protein sequence ID" value="CAG9317432.1"/>
    <property type="molecule type" value="Genomic_DNA"/>
</dbReference>
<feature type="transmembrane region" description="Helical" evidence="1">
    <location>
        <begin position="12"/>
        <end position="33"/>
    </location>
</feature>